<dbReference type="GO" id="GO:0003700">
    <property type="term" value="F:DNA-binding transcription factor activity"/>
    <property type="evidence" value="ECO:0007669"/>
    <property type="project" value="InterPro"/>
</dbReference>
<dbReference type="AlphaFoldDB" id="A0A926EYY0"/>
<sequence length="276" mass="32975">MNHHIIQMDYKTLTSETRGLKEHFHNGYEIIFITEGESNFTINDNIYTYGENSLLFLNNLEKHKMDLISTPYSRYMIIVDSDYLDNIIKEHILLSIFKNRTSKYKKGFNIKEEHLDFINKTLDDLINIFSKESEFWQIEFMSMLSILLVFLYRNYTDQFPISRIDKKEQRILDIQHFIDENFRKDISLDSIASEFFISKYYLSHSFKDVTGFTIKQYILLKRISYAKNQLYFTDNSVTDIAMDCGFNSQSSFIRTFGEKEGITPLQFRKYYRANND</sequence>
<dbReference type="RefSeq" id="WP_249322990.1">
    <property type="nucleotide sequence ID" value="NZ_JACRTK010000001.1"/>
</dbReference>
<evidence type="ECO:0000313" key="5">
    <source>
        <dbReference type="EMBL" id="MBC8590166.1"/>
    </source>
</evidence>
<dbReference type="PANTHER" id="PTHR43280">
    <property type="entry name" value="ARAC-FAMILY TRANSCRIPTIONAL REGULATOR"/>
    <property type="match status" value="1"/>
</dbReference>
<dbReference type="InterPro" id="IPR014710">
    <property type="entry name" value="RmlC-like_jellyroll"/>
</dbReference>
<comment type="caution">
    <text evidence="5">The sequence shown here is derived from an EMBL/GenBank/DDBJ whole genome shotgun (WGS) entry which is preliminary data.</text>
</comment>
<reference evidence="5 6" key="1">
    <citation type="submission" date="2020-08" db="EMBL/GenBank/DDBJ databases">
        <title>Genome public.</title>
        <authorList>
            <person name="Liu C."/>
            <person name="Sun Q."/>
        </authorList>
    </citation>
    <scope>NUCLEOTIDE SEQUENCE [LARGE SCALE GENOMIC DNA]</scope>
    <source>
        <strain evidence="5 6">NSJ-26</strain>
    </source>
</reference>
<dbReference type="PANTHER" id="PTHR43280:SF34">
    <property type="entry name" value="ARAC-FAMILY TRANSCRIPTIONAL REGULATOR"/>
    <property type="match status" value="1"/>
</dbReference>
<evidence type="ECO:0000256" key="2">
    <source>
        <dbReference type="ARBA" id="ARBA00023125"/>
    </source>
</evidence>
<dbReference type="InterPro" id="IPR018062">
    <property type="entry name" value="HTH_AraC-typ_CS"/>
</dbReference>
<keyword evidence="1" id="KW-0805">Transcription regulation</keyword>
<dbReference type="PRINTS" id="PR00032">
    <property type="entry name" value="HTHARAC"/>
</dbReference>
<organism evidence="5 6">
    <name type="scientific">Wansuia hejianensis</name>
    <dbReference type="NCBI Taxonomy" id="2763667"/>
    <lineage>
        <taxon>Bacteria</taxon>
        <taxon>Bacillati</taxon>
        <taxon>Bacillota</taxon>
        <taxon>Clostridia</taxon>
        <taxon>Lachnospirales</taxon>
        <taxon>Lachnospiraceae</taxon>
        <taxon>Wansuia</taxon>
    </lineage>
</organism>
<protein>
    <submittedName>
        <fullName evidence="5">Helix-turn-helix transcriptional regulator</fullName>
    </submittedName>
</protein>
<evidence type="ECO:0000256" key="1">
    <source>
        <dbReference type="ARBA" id="ARBA00023015"/>
    </source>
</evidence>
<dbReference type="PROSITE" id="PS01124">
    <property type="entry name" value="HTH_ARAC_FAMILY_2"/>
    <property type="match status" value="1"/>
</dbReference>
<dbReference type="SUPFAM" id="SSF46689">
    <property type="entry name" value="Homeodomain-like"/>
    <property type="match status" value="2"/>
</dbReference>
<keyword evidence="6" id="KW-1185">Reference proteome</keyword>
<proteinExistence type="predicted"/>
<dbReference type="Pfam" id="PF12833">
    <property type="entry name" value="HTH_18"/>
    <property type="match status" value="1"/>
</dbReference>
<evidence type="ECO:0000259" key="4">
    <source>
        <dbReference type="PROSITE" id="PS01124"/>
    </source>
</evidence>
<dbReference type="InterPro" id="IPR037923">
    <property type="entry name" value="HTH-like"/>
</dbReference>
<evidence type="ECO:0000256" key="3">
    <source>
        <dbReference type="ARBA" id="ARBA00023163"/>
    </source>
</evidence>
<dbReference type="SMART" id="SM00342">
    <property type="entry name" value="HTH_ARAC"/>
    <property type="match status" value="1"/>
</dbReference>
<dbReference type="InterPro" id="IPR020449">
    <property type="entry name" value="Tscrpt_reg_AraC-type_HTH"/>
</dbReference>
<dbReference type="Proteomes" id="UP000601522">
    <property type="component" value="Unassembled WGS sequence"/>
</dbReference>
<dbReference type="Pfam" id="PF02311">
    <property type="entry name" value="AraC_binding"/>
    <property type="match status" value="1"/>
</dbReference>
<dbReference type="InterPro" id="IPR003313">
    <property type="entry name" value="AraC-bd"/>
</dbReference>
<dbReference type="InterPro" id="IPR009057">
    <property type="entry name" value="Homeodomain-like_sf"/>
</dbReference>
<dbReference type="Gene3D" id="1.10.10.60">
    <property type="entry name" value="Homeodomain-like"/>
    <property type="match status" value="2"/>
</dbReference>
<name>A0A926EYY0_9FIRM</name>
<dbReference type="GO" id="GO:0043565">
    <property type="term" value="F:sequence-specific DNA binding"/>
    <property type="evidence" value="ECO:0007669"/>
    <property type="project" value="InterPro"/>
</dbReference>
<feature type="domain" description="HTH araC/xylS-type" evidence="4">
    <location>
        <begin position="172"/>
        <end position="270"/>
    </location>
</feature>
<accession>A0A926EYY0</accession>
<gene>
    <name evidence="5" type="ORF">H8689_03300</name>
</gene>
<evidence type="ECO:0000313" key="6">
    <source>
        <dbReference type="Proteomes" id="UP000601522"/>
    </source>
</evidence>
<dbReference type="PROSITE" id="PS00041">
    <property type="entry name" value="HTH_ARAC_FAMILY_1"/>
    <property type="match status" value="1"/>
</dbReference>
<dbReference type="InterPro" id="IPR018060">
    <property type="entry name" value="HTH_AraC"/>
</dbReference>
<keyword evidence="2" id="KW-0238">DNA-binding</keyword>
<dbReference type="SUPFAM" id="SSF51215">
    <property type="entry name" value="Regulatory protein AraC"/>
    <property type="match status" value="1"/>
</dbReference>
<dbReference type="Gene3D" id="2.60.120.10">
    <property type="entry name" value="Jelly Rolls"/>
    <property type="match status" value="1"/>
</dbReference>
<dbReference type="EMBL" id="JACRTK010000001">
    <property type="protein sequence ID" value="MBC8590166.1"/>
    <property type="molecule type" value="Genomic_DNA"/>
</dbReference>
<keyword evidence="3" id="KW-0804">Transcription</keyword>